<dbReference type="Proteomes" id="UP001059597">
    <property type="component" value="Chromosome"/>
</dbReference>
<feature type="compositionally biased region" description="Basic residues" evidence="1">
    <location>
        <begin position="17"/>
        <end position="36"/>
    </location>
</feature>
<dbReference type="InterPro" id="IPR001623">
    <property type="entry name" value="DnaJ_domain"/>
</dbReference>
<sequence length="409" mass="44022">MVGGWWGWEGGGAGRGRGPRGKAAGKAKLRPLRANRPKAWSDGSARPVAREGRGVLGPYADRVTNSHADNTQDDQHRADGPDTAAALGDPQASDARDGDQGSPTAGTDAQPAPPDGSGSSGDTAPSGASGQGPSPDRDSHGQQSSSPSQDAADEGTRRLAKAVLAAEQALIEFEIAVETFRVEVENFSRLHHQRLGPMYARLDELDAQIAEAVAARTGDPEDIRKAREARASVLPMPEVEELFHGWMGSDGLFPEAQAMLTEQSVQPPQKVRPSEEVRKAYRELVRKAHPDLARDDAERARRDEFIARVNAAYGRGDESALQELAREWEAGPAPAEERLSESEELYARLEWLATRKELLAAVAAELEESAIGAMIKMAPEDPDRLLDEIAEKLLADVAEREAYLAQLVG</sequence>
<dbReference type="Gene3D" id="1.10.287.110">
    <property type="entry name" value="DnaJ domain"/>
    <property type="match status" value="1"/>
</dbReference>
<dbReference type="EMBL" id="AP026073">
    <property type="protein sequence ID" value="BDM73518.1"/>
    <property type="molecule type" value="Genomic_DNA"/>
</dbReference>
<evidence type="ECO:0000313" key="3">
    <source>
        <dbReference type="Proteomes" id="UP001059597"/>
    </source>
</evidence>
<dbReference type="InterPro" id="IPR036869">
    <property type="entry name" value="J_dom_sf"/>
</dbReference>
<keyword evidence="3" id="KW-1185">Reference proteome</keyword>
<dbReference type="CDD" id="cd06257">
    <property type="entry name" value="DnaJ"/>
    <property type="match status" value="1"/>
</dbReference>
<protein>
    <recommendedName>
        <fullName evidence="4">J domain-containing protein</fullName>
    </recommendedName>
</protein>
<evidence type="ECO:0008006" key="4">
    <source>
        <dbReference type="Google" id="ProtNLM"/>
    </source>
</evidence>
<feature type="compositionally biased region" description="Polar residues" evidence="1">
    <location>
        <begin position="120"/>
        <end position="132"/>
    </location>
</feature>
<dbReference type="SUPFAM" id="SSF46565">
    <property type="entry name" value="Chaperone J-domain"/>
    <property type="match status" value="1"/>
</dbReference>
<accession>A0ABM8A4B8</accession>
<feature type="region of interest" description="Disordered" evidence="1">
    <location>
        <begin position="1"/>
        <end position="156"/>
    </location>
</feature>
<evidence type="ECO:0000256" key="1">
    <source>
        <dbReference type="SAM" id="MobiDB-lite"/>
    </source>
</evidence>
<reference evidence="2" key="1">
    <citation type="submission" date="2022-06" db="EMBL/GenBank/DDBJ databases">
        <title>Complete genome sequence of Streptomyces nigrescens HEK616.</title>
        <authorList>
            <person name="Asamizu S."/>
            <person name="Onaka H."/>
        </authorList>
    </citation>
    <scope>NUCLEOTIDE SEQUENCE</scope>
    <source>
        <strain evidence="2">HEK616</strain>
    </source>
</reference>
<gene>
    <name evidence="2" type="ORF">HEK616_70050</name>
</gene>
<organism evidence="2 3">
    <name type="scientific">Streptomyces nigrescens</name>
    <dbReference type="NCBI Taxonomy" id="1920"/>
    <lineage>
        <taxon>Bacteria</taxon>
        <taxon>Bacillati</taxon>
        <taxon>Actinomycetota</taxon>
        <taxon>Actinomycetes</taxon>
        <taxon>Kitasatosporales</taxon>
        <taxon>Streptomycetaceae</taxon>
        <taxon>Streptomyces</taxon>
    </lineage>
</organism>
<evidence type="ECO:0000313" key="2">
    <source>
        <dbReference type="EMBL" id="BDM73518.1"/>
    </source>
</evidence>
<feature type="compositionally biased region" description="Gly residues" evidence="1">
    <location>
        <begin position="1"/>
        <end position="16"/>
    </location>
</feature>
<proteinExistence type="predicted"/>
<name>A0ABM8A4B8_STRNI</name>